<keyword evidence="1" id="KW-0805">Transcription regulation</keyword>
<protein>
    <submittedName>
        <fullName evidence="7">LuxR C-terminal-related transcriptional regulator</fullName>
    </submittedName>
</protein>
<dbReference type="PROSITE" id="PS50043">
    <property type="entry name" value="HTH_LUXR_2"/>
    <property type="match status" value="1"/>
</dbReference>
<dbReference type="InterPro" id="IPR016032">
    <property type="entry name" value="Sig_transdc_resp-reg_C-effctor"/>
</dbReference>
<evidence type="ECO:0000259" key="5">
    <source>
        <dbReference type="PROSITE" id="PS50043"/>
    </source>
</evidence>
<proteinExistence type="predicted"/>
<feature type="domain" description="Response regulatory" evidence="6">
    <location>
        <begin position="7"/>
        <end position="120"/>
    </location>
</feature>
<evidence type="ECO:0000256" key="4">
    <source>
        <dbReference type="PROSITE-ProRule" id="PRU00169"/>
    </source>
</evidence>
<keyword evidence="3" id="KW-0804">Transcription</keyword>
<dbReference type="Proteomes" id="UP001611075">
    <property type="component" value="Unassembled WGS sequence"/>
</dbReference>
<name>A0ABW7SRE1_9ACTN</name>
<dbReference type="InterPro" id="IPR011006">
    <property type="entry name" value="CheY-like_superfamily"/>
</dbReference>
<dbReference type="PANTHER" id="PTHR43214:SF24">
    <property type="entry name" value="TRANSCRIPTIONAL REGULATORY PROTEIN NARL-RELATED"/>
    <property type="match status" value="1"/>
</dbReference>
<sequence length="219" mass="23666">MEVDVFSVAIVDEQPVSRAGMEKLVSDDPALEVVASVGAIDDLPHTGRDAYCVVIVDLPAHGGGRALEIISRVAGIGRPLVCASWEQPPTLLATIRAGARGCITRHTEQTAVRDALRIVAKGGFYLCPRLVGRFQTELTRQADDDPSGLAPREVETLRWIALGFTHAQVATRMGLSQATVNTYAKRIRAKLNVSNKAELTRMAIELGHLTESRQTYPAA</sequence>
<accession>A0ABW7SRE1</accession>
<keyword evidence="2" id="KW-0238">DNA-binding</keyword>
<evidence type="ECO:0000259" key="6">
    <source>
        <dbReference type="PROSITE" id="PS50110"/>
    </source>
</evidence>
<dbReference type="RefSeq" id="WP_396684250.1">
    <property type="nucleotide sequence ID" value="NZ_JBIRPU010000026.1"/>
</dbReference>
<dbReference type="SUPFAM" id="SSF46894">
    <property type="entry name" value="C-terminal effector domain of the bipartite response regulators"/>
    <property type="match status" value="1"/>
</dbReference>
<dbReference type="SMART" id="SM00421">
    <property type="entry name" value="HTH_LUXR"/>
    <property type="match status" value="1"/>
</dbReference>
<dbReference type="CDD" id="cd06170">
    <property type="entry name" value="LuxR_C_like"/>
    <property type="match status" value="1"/>
</dbReference>
<reference evidence="7 8" key="1">
    <citation type="submission" date="2024-10" db="EMBL/GenBank/DDBJ databases">
        <title>The Natural Products Discovery Center: Release of the First 8490 Sequenced Strains for Exploring Actinobacteria Biosynthetic Diversity.</title>
        <authorList>
            <person name="Kalkreuter E."/>
            <person name="Kautsar S.A."/>
            <person name="Yang D."/>
            <person name="Bader C.D."/>
            <person name="Teijaro C.N."/>
            <person name="Fluegel L."/>
            <person name="Davis C.M."/>
            <person name="Simpson J.R."/>
            <person name="Lauterbach L."/>
            <person name="Steele A.D."/>
            <person name="Gui C."/>
            <person name="Meng S."/>
            <person name="Li G."/>
            <person name="Viehrig K."/>
            <person name="Ye F."/>
            <person name="Su P."/>
            <person name="Kiefer A.F."/>
            <person name="Nichols A."/>
            <person name="Cepeda A.J."/>
            <person name="Yan W."/>
            <person name="Fan B."/>
            <person name="Jiang Y."/>
            <person name="Adhikari A."/>
            <person name="Zheng C.-J."/>
            <person name="Schuster L."/>
            <person name="Cowan T.M."/>
            <person name="Smanski M.J."/>
            <person name="Chevrette M.G."/>
            <person name="De Carvalho L.P.S."/>
            <person name="Shen B."/>
        </authorList>
    </citation>
    <scope>NUCLEOTIDE SEQUENCE [LARGE SCALE GENOMIC DNA]</scope>
    <source>
        <strain evidence="7 8">NPDC021253</strain>
    </source>
</reference>
<dbReference type="PROSITE" id="PS50110">
    <property type="entry name" value="RESPONSE_REGULATORY"/>
    <property type="match status" value="1"/>
</dbReference>
<dbReference type="InterPro" id="IPR001789">
    <property type="entry name" value="Sig_transdc_resp-reg_receiver"/>
</dbReference>
<dbReference type="PANTHER" id="PTHR43214">
    <property type="entry name" value="TWO-COMPONENT RESPONSE REGULATOR"/>
    <property type="match status" value="1"/>
</dbReference>
<organism evidence="7 8">
    <name type="scientific">Micromonospora rubida</name>
    <dbReference type="NCBI Taxonomy" id="2697657"/>
    <lineage>
        <taxon>Bacteria</taxon>
        <taxon>Bacillati</taxon>
        <taxon>Actinomycetota</taxon>
        <taxon>Actinomycetes</taxon>
        <taxon>Micromonosporales</taxon>
        <taxon>Micromonosporaceae</taxon>
        <taxon>Micromonospora</taxon>
    </lineage>
</organism>
<evidence type="ECO:0000256" key="3">
    <source>
        <dbReference type="ARBA" id="ARBA00023163"/>
    </source>
</evidence>
<evidence type="ECO:0000313" key="8">
    <source>
        <dbReference type="Proteomes" id="UP001611075"/>
    </source>
</evidence>
<dbReference type="InterPro" id="IPR000792">
    <property type="entry name" value="Tscrpt_reg_LuxR_C"/>
</dbReference>
<dbReference type="Gene3D" id="3.40.50.2300">
    <property type="match status" value="1"/>
</dbReference>
<dbReference type="Pfam" id="PF00196">
    <property type="entry name" value="GerE"/>
    <property type="match status" value="1"/>
</dbReference>
<dbReference type="PRINTS" id="PR00038">
    <property type="entry name" value="HTHLUXR"/>
</dbReference>
<evidence type="ECO:0000256" key="1">
    <source>
        <dbReference type="ARBA" id="ARBA00023015"/>
    </source>
</evidence>
<comment type="caution">
    <text evidence="7">The sequence shown here is derived from an EMBL/GenBank/DDBJ whole genome shotgun (WGS) entry which is preliminary data.</text>
</comment>
<keyword evidence="4" id="KW-0597">Phosphoprotein</keyword>
<keyword evidence="8" id="KW-1185">Reference proteome</keyword>
<dbReference type="EMBL" id="JBIRPU010000026">
    <property type="protein sequence ID" value="MFI0796273.1"/>
    <property type="molecule type" value="Genomic_DNA"/>
</dbReference>
<feature type="domain" description="HTH luxR-type" evidence="5">
    <location>
        <begin position="142"/>
        <end position="207"/>
    </location>
</feature>
<evidence type="ECO:0000256" key="2">
    <source>
        <dbReference type="ARBA" id="ARBA00023125"/>
    </source>
</evidence>
<gene>
    <name evidence="7" type="ORF">ACH4OY_26845</name>
</gene>
<evidence type="ECO:0000313" key="7">
    <source>
        <dbReference type="EMBL" id="MFI0796273.1"/>
    </source>
</evidence>
<dbReference type="InterPro" id="IPR039420">
    <property type="entry name" value="WalR-like"/>
</dbReference>
<feature type="modified residue" description="4-aspartylphosphate" evidence="4">
    <location>
        <position position="57"/>
    </location>
</feature>
<dbReference type="SUPFAM" id="SSF52172">
    <property type="entry name" value="CheY-like"/>
    <property type="match status" value="1"/>
</dbReference>